<accession>E5BGI0</accession>
<proteinExistence type="inferred from homology"/>
<feature type="domain" description="Threonine/serine exporter-like N-terminal" evidence="8">
    <location>
        <begin position="16"/>
        <end position="251"/>
    </location>
</feature>
<evidence type="ECO:0000256" key="2">
    <source>
        <dbReference type="ARBA" id="ARBA00022475"/>
    </source>
</evidence>
<sequence>MEVKKEIKEEYQILSLACKTARLLLENGSEVHRIEQISKKICEYYGYSCQCFASLTCVVITLENKEGEIFSLVERIENRNTNLNKITRISKLVEEISSHSYFSFKEELQDIQEEVTYSPLQVLLAHMIGAAFFVFLFQGNHQEIFVSGLTGFCIAFTAFISQKIKLESLFVNLLQGMVCSSIPCLFYSLGWIQNIDISIISSLMIMVPGVAFINAIRDLFSGDLVTAQSRLLEVALIGMTLATGSGIALKFFYIS</sequence>
<feature type="transmembrane region" description="Helical" evidence="7">
    <location>
        <begin position="120"/>
        <end position="138"/>
    </location>
</feature>
<keyword evidence="10" id="KW-1185">Reference proteome</keyword>
<comment type="similarity">
    <text evidence="6">Belongs to the ThrE exporter (TC 2.A.79) family.</text>
</comment>
<dbReference type="PANTHER" id="PTHR34390:SF2">
    <property type="entry name" value="SUCCINATE TRANSPORTER SUBUNIT YJJP-RELATED"/>
    <property type="match status" value="1"/>
</dbReference>
<dbReference type="OrthoDB" id="9813917at2"/>
<dbReference type="BioCyc" id="FSP469605-HMP:GTSP-1106-MONOMER"/>
<dbReference type="EMBL" id="GG657972">
    <property type="protein sequence ID" value="EFS21603.1"/>
    <property type="molecule type" value="Genomic_DNA"/>
</dbReference>
<keyword evidence="3 7" id="KW-0812">Transmembrane</keyword>
<evidence type="ECO:0000256" key="4">
    <source>
        <dbReference type="ARBA" id="ARBA00022989"/>
    </source>
</evidence>
<protein>
    <recommendedName>
        <fullName evidence="8">Threonine/serine exporter-like N-terminal domain-containing protein</fullName>
    </recommendedName>
</protein>
<feature type="transmembrane region" description="Helical" evidence="7">
    <location>
        <begin position="232"/>
        <end position="254"/>
    </location>
</feature>
<dbReference type="GO" id="GO:0015744">
    <property type="term" value="P:succinate transport"/>
    <property type="evidence" value="ECO:0007669"/>
    <property type="project" value="TreeGrafter"/>
</dbReference>
<dbReference type="Pfam" id="PF06738">
    <property type="entry name" value="ThrE"/>
    <property type="match status" value="1"/>
</dbReference>
<feature type="transmembrane region" description="Helical" evidence="7">
    <location>
        <begin position="173"/>
        <end position="192"/>
    </location>
</feature>
<gene>
    <name evidence="9" type="ORF">FSBG_01100</name>
</gene>
<dbReference type="GO" id="GO:0005886">
    <property type="term" value="C:plasma membrane"/>
    <property type="evidence" value="ECO:0007669"/>
    <property type="project" value="UniProtKB-SubCell"/>
</dbReference>
<evidence type="ECO:0000256" key="3">
    <source>
        <dbReference type="ARBA" id="ARBA00022692"/>
    </source>
</evidence>
<feature type="transmembrane region" description="Helical" evidence="7">
    <location>
        <begin position="144"/>
        <end position="161"/>
    </location>
</feature>
<comment type="subcellular location">
    <subcellularLocation>
        <location evidence="1">Cell membrane</location>
        <topology evidence="1">Multi-pass membrane protein</topology>
    </subcellularLocation>
</comment>
<evidence type="ECO:0000256" key="6">
    <source>
        <dbReference type="ARBA" id="ARBA00034125"/>
    </source>
</evidence>
<dbReference type="InterPro" id="IPR010619">
    <property type="entry name" value="ThrE-like_N"/>
</dbReference>
<keyword evidence="4 7" id="KW-1133">Transmembrane helix</keyword>
<dbReference type="Proteomes" id="UP000002975">
    <property type="component" value="Unassembled WGS sequence"/>
</dbReference>
<dbReference type="HOGENOM" id="CLU_070277_0_0_0"/>
<evidence type="ECO:0000313" key="9">
    <source>
        <dbReference type="EMBL" id="EFS21603.1"/>
    </source>
</evidence>
<keyword evidence="5 7" id="KW-0472">Membrane</keyword>
<feature type="transmembrane region" description="Helical" evidence="7">
    <location>
        <begin position="198"/>
        <end position="220"/>
    </location>
</feature>
<dbReference type="InterPro" id="IPR050539">
    <property type="entry name" value="ThrE_Dicarb/AminoAcid_Exp"/>
</dbReference>
<evidence type="ECO:0000313" key="10">
    <source>
        <dbReference type="Proteomes" id="UP000002975"/>
    </source>
</evidence>
<evidence type="ECO:0000256" key="7">
    <source>
        <dbReference type="SAM" id="Phobius"/>
    </source>
</evidence>
<dbReference type="GO" id="GO:0022857">
    <property type="term" value="F:transmembrane transporter activity"/>
    <property type="evidence" value="ECO:0007669"/>
    <property type="project" value="InterPro"/>
</dbReference>
<dbReference type="AlphaFoldDB" id="E5BGI0"/>
<evidence type="ECO:0000256" key="5">
    <source>
        <dbReference type="ARBA" id="ARBA00023136"/>
    </source>
</evidence>
<organism evidence="9 10">
    <name type="scientific">Fusobacterium gonidiaformans 3-1-5R</name>
    <dbReference type="NCBI Taxonomy" id="469605"/>
    <lineage>
        <taxon>Bacteria</taxon>
        <taxon>Fusobacteriati</taxon>
        <taxon>Fusobacteriota</taxon>
        <taxon>Fusobacteriia</taxon>
        <taxon>Fusobacteriales</taxon>
        <taxon>Fusobacteriaceae</taxon>
        <taxon>Fusobacterium</taxon>
    </lineage>
</organism>
<keyword evidence="2" id="KW-1003">Cell membrane</keyword>
<evidence type="ECO:0000259" key="8">
    <source>
        <dbReference type="Pfam" id="PF06738"/>
    </source>
</evidence>
<evidence type="ECO:0000256" key="1">
    <source>
        <dbReference type="ARBA" id="ARBA00004651"/>
    </source>
</evidence>
<name>E5BGI0_9FUSO</name>
<reference evidence="9 10" key="1">
    <citation type="submission" date="2009-02" db="EMBL/GenBank/DDBJ databases">
        <title>The Genome Sequence of Fusobacterium sp. 3_1_5R.</title>
        <authorList>
            <consortium name="The Broad Institute Genome Sequencing Platform"/>
            <person name="Ward D."/>
            <person name="Young S.K."/>
            <person name="Kodira C.D."/>
            <person name="Zeng Q."/>
            <person name="Koehrsen M."/>
            <person name="Alvarado L."/>
            <person name="Berlin A."/>
            <person name="Borenstein D."/>
            <person name="Chen Z."/>
            <person name="Engels R."/>
            <person name="Freedman E."/>
            <person name="Gellesch M."/>
            <person name="Goldberg J."/>
            <person name="Griggs A."/>
            <person name="Gujja S."/>
            <person name="Heiman D."/>
            <person name="Hepburn T."/>
            <person name="Howarth C."/>
            <person name="Jen D."/>
            <person name="Larson L."/>
            <person name="Lewis B."/>
            <person name="Mehta T."/>
            <person name="Park D."/>
            <person name="Pearson M."/>
            <person name="Roberts A."/>
            <person name="Saif S."/>
            <person name="Shea T."/>
            <person name="Shenoy N."/>
            <person name="Sisk P."/>
            <person name="Stolte C."/>
            <person name="Sykes S."/>
            <person name="Walk T."/>
            <person name="White J."/>
            <person name="Yandava C."/>
            <person name="Allen-Vercoe E."/>
            <person name="Strauss J."/>
            <person name="Ambrose C."/>
            <person name="Lander E."/>
            <person name="Nusbaum C."/>
            <person name="Galagan J."/>
            <person name="Birren B."/>
        </authorList>
    </citation>
    <scope>NUCLEOTIDE SEQUENCE [LARGE SCALE GENOMIC DNA]</scope>
    <source>
        <strain evidence="9 10">3_1_5R</strain>
    </source>
</reference>
<dbReference type="PANTHER" id="PTHR34390">
    <property type="entry name" value="UPF0442 PROTEIN YJJB-RELATED"/>
    <property type="match status" value="1"/>
</dbReference>